<comment type="caution">
    <text evidence="1">The sequence shown here is derived from an EMBL/GenBank/DDBJ whole genome shotgun (WGS) entry which is preliminary data.</text>
</comment>
<evidence type="ECO:0000313" key="1">
    <source>
        <dbReference type="EMBL" id="PHJ22692.1"/>
    </source>
</evidence>
<dbReference type="VEuPathDB" id="ToxoDB:CSUI_003453"/>
<gene>
    <name evidence="1" type="ORF">CSUI_003453</name>
</gene>
<dbReference type="RefSeq" id="XP_067924369.1">
    <property type="nucleotide sequence ID" value="XM_068063651.1"/>
</dbReference>
<proteinExistence type="predicted"/>
<evidence type="ECO:0000313" key="2">
    <source>
        <dbReference type="Proteomes" id="UP000221165"/>
    </source>
</evidence>
<accession>A0A2C6L4W2</accession>
<dbReference type="GeneID" id="94426862"/>
<sequence>MRIFWQRPAEWSRVEKQPKNVQRGSCVDSCPRPPEECWDGPVSIVQKVSKQLGEIDW</sequence>
<dbReference type="Proteomes" id="UP000221165">
    <property type="component" value="Unassembled WGS sequence"/>
</dbReference>
<organism evidence="1 2">
    <name type="scientific">Cystoisospora suis</name>
    <dbReference type="NCBI Taxonomy" id="483139"/>
    <lineage>
        <taxon>Eukaryota</taxon>
        <taxon>Sar</taxon>
        <taxon>Alveolata</taxon>
        <taxon>Apicomplexa</taxon>
        <taxon>Conoidasida</taxon>
        <taxon>Coccidia</taxon>
        <taxon>Eucoccidiorida</taxon>
        <taxon>Eimeriorina</taxon>
        <taxon>Sarcocystidae</taxon>
        <taxon>Cystoisospora</taxon>
    </lineage>
</organism>
<name>A0A2C6L4W2_9APIC</name>
<dbReference type="EMBL" id="MIGC01001543">
    <property type="protein sequence ID" value="PHJ22692.1"/>
    <property type="molecule type" value="Genomic_DNA"/>
</dbReference>
<dbReference type="AlphaFoldDB" id="A0A2C6L4W2"/>
<keyword evidence="2" id="KW-1185">Reference proteome</keyword>
<protein>
    <submittedName>
        <fullName evidence="1">Uncharacterized protein</fullName>
    </submittedName>
</protein>
<reference evidence="1 2" key="1">
    <citation type="journal article" date="2017" name="Int. J. Parasitol.">
        <title>The genome of the protozoan parasite Cystoisospora suis and a reverse vaccinology approach to identify vaccine candidates.</title>
        <authorList>
            <person name="Palmieri N."/>
            <person name="Shrestha A."/>
            <person name="Ruttkowski B."/>
            <person name="Beck T."/>
            <person name="Vogl C."/>
            <person name="Tomley F."/>
            <person name="Blake D.P."/>
            <person name="Joachim A."/>
        </authorList>
    </citation>
    <scope>NUCLEOTIDE SEQUENCE [LARGE SCALE GENOMIC DNA]</scope>
    <source>
        <strain evidence="1 2">Wien I</strain>
    </source>
</reference>